<protein>
    <recommendedName>
        <fullName evidence="4">CCHC-type domain-containing protein</fullName>
    </recommendedName>
</protein>
<evidence type="ECO:0000313" key="3">
    <source>
        <dbReference type="Proteomes" id="UP000827092"/>
    </source>
</evidence>
<dbReference type="CDD" id="cd05481">
    <property type="entry name" value="retropepsin_like_LTR_1"/>
    <property type="match status" value="1"/>
</dbReference>
<sequence length="445" mass="50498">MPSFVAGRNPAESWRFWKQDFQDFMEASGNVELSEAKKCAIFRHVCGPELKSIYRTMTMNPIAPATEITLEQILKAFDDQYSELQHEIFASFVFLEIKQKPNEKFQEFLARLKLAVTDCKYADPDRMLRDKIVQGLNDKPLQERLLRETSKNSKSLDDVISACQTAEQSRSQAAAMNDRPEVNAVFQSKQEPYSKKNHSPSCRNCGRQHEPRKCPAFGTTCKNCGKKNHWADQCRSKEGKQSKGQFNNKRRNNKVHSIEPTENMFLGELIVNSVSSPGDKEWTQEVVVNKTSVNFKLDTGAQVNVLPNNIFRRLNVQLQLQKCNVPVLDYNKNPIPIIGTCILNCATEKTQQKLKFVVCDLNSSPILGLQACQSLGLIQRLCQLEKTSPADQLCTVEQVLEEFQDVFSGMGRLNRTVKINLKPDSIPHVAAPRKIPLALHDRVKK</sequence>
<dbReference type="Proteomes" id="UP000827092">
    <property type="component" value="Unassembled WGS sequence"/>
</dbReference>
<dbReference type="PANTHER" id="PTHR37984:SF9">
    <property type="entry name" value="INTEGRASE CATALYTIC DOMAIN-CONTAINING PROTEIN"/>
    <property type="match status" value="1"/>
</dbReference>
<dbReference type="Gene3D" id="1.10.1200.30">
    <property type="match status" value="1"/>
</dbReference>
<dbReference type="InterPro" id="IPR050951">
    <property type="entry name" value="Retrovirus_Pol_polyprotein"/>
</dbReference>
<evidence type="ECO:0000256" key="1">
    <source>
        <dbReference type="SAM" id="MobiDB-lite"/>
    </source>
</evidence>
<dbReference type="InterPro" id="IPR021109">
    <property type="entry name" value="Peptidase_aspartic_dom_sf"/>
</dbReference>
<accession>A0AAV6UWR6</accession>
<reference evidence="2 3" key="1">
    <citation type="journal article" date="2022" name="Nat. Ecol. Evol.">
        <title>A masculinizing supergene underlies an exaggerated male reproductive morph in a spider.</title>
        <authorList>
            <person name="Hendrickx F."/>
            <person name="De Corte Z."/>
            <person name="Sonet G."/>
            <person name="Van Belleghem S.M."/>
            <person name="Kostlbacher S."/>
            <person name="Vangestel C."/>
        </authorList>
    </citation>
    <scope>NUCLEOTIDE SEQUENCE [LARGE SCALE GENOMIC DNA]</scope>
    <source>
        <strain evidence="2">W744_W776</strain>
    </source>
</reference>
<keyword evidence="3" id="KW-1185">Reference proteome</keyword>
<proteinExistence type="predicted"/>
<dbReference type="SUPFAM" id="SSF47353">
    <property type="entry name" value="Retrovirus capsid dimerization domain-like"/>
    <property type="match status" value="1"/>
</dbReference>
<name>A0AAV6UWR6_9ARAC</name>
<evidence type="ECO:0000313" key="2">
    <source>
        <dbReference type="EMBL" id="KAG8187925.1"/>
    </source>
</evidence>
<dbReference type="SUPFAM" id="SSF50630">
    <property type="entry name" value="Acid proteases"/>
    <property type="match status" value="1"/>
</dbReference>
<dbReference type="PANTHER" id="PTHR37984">
    <property type="entry name" value="PROTEIN CBG26694"/>
    <property type="match status" value="1"/>
</dbReference>
<evidence type="ECO:0008006" key="4">
    <source>
        <dbReference type="Google" id="ProtNLM"/>
    </source>
</evidence>
<dbReference type="AlphaFoldDB" id="A0AAV6UWR6"/>
<dbReference type="EMBL" id="JAFNEN010000254">
    <property type="protein sequence ID" value="KAG8187925.1"/>
    <property type="molecule type" value="Genomic_DNA"/>
</dbReference>
<organism evidence="2 3">
    <name type="scientific">Oedothorax gibbosus</name>
    <dbReference type="NCBI Taxonomy" id="931172"/>
    <lineage>
        <taxon>Eukaryota</taxon>
        <taxon>Metazoa</taxon>
        <taxon>Ecdysozoa</taxon>
        <taxon>Arthropoda</taxon>
        <taxon>Chelicerata</taxon>
        <taxon>Arachnida</taxon>
        <taxon>Araneae</taxon>
        <taxon>Araneomorphae</taxon>
        <taxon>Entelegynae</taxon>
        <taxon>Araneoidea</taxon>
        <taxon>Linyphiidae</taxon>
        <taxon>Erigoninae</taxon>
        <taxon>Oedothorax</taxon>
    </lineage>
</organism>
<dbReference type="Gene3D" id="2.40.70.10">
    <property type="entry name" value="Acid Proteases"/>
    <property type="match status" value="1"/>
</dbReference>
<comment type="caution">
    <text evidence="2">The sequence shown here is derived from an EMBL/GenBank/DDBJ whole genome shotgun (WGS) entry which is preliminary data.</text>
</comment>
<dbReference type="Gene3D" id="4.10.60.10">
    <property type="entry name" value="Zinc finger, CCHC-type"/>
    <property type="match status" value="1"/>
</dbReference>
<gene>
    <name evidence="2" type="ORF">JTE90_027699</name>
</gene>
<feature type="region of interest" description="Disordered" evidence="1">
    <location>
        <begin position="189"/>
        <end position="208"/>
    </location>
</feature>
<dbReference type="InterPro" id="IPR008916">
    <property type="entry name" value="Retrov_capsid_C"/>
</dbReference>